<keyword evidence="7" id="KW-1185">Reference proteome</keyword>
<feature type="compositionally biased region" description="Basic and acidic residues" evidence="4">
    <location>
        <begin position="18"/>
        <end position="31"/>
    </location>
</feature>
<feature type="region of interest" description="Disordered" evidence="4">
    <location>
        <begin position="1"/>
        <end position="31"/>
    </location>
</feature>
<protein>
    <recommendedName>
        <fullName evidence="5">Guanylate cyclase domain-containing protein</fullName>
    </recommendedName>
</protein>
<dbReference type="CDD" id="cd07302">
    <property type="entry name" value="CHD"/>
    <property type="match status" value="2"/>
</dbReference>
<feature type="region of interest" description="Disordered" evidence="4">
    <location>
        <begin position="1137"/>
        <end position="1156"/>
    </location>
</feature>
<dbReference type="GO" id="GO:0005524">
    <property type="term" value="F:ATP binding"/>
    <property type="evidence" value="ECO:0007669"/>
    <property type="project" value="UniProtKB-KW"/>
</dbReference>
<dbReference type="PANTHER" id="PTHR16305">
    <property type="entry name" value="TESTICULAR SOLUBLE ADENYLYL CYCLASE"/>
    <property type="match status" value="1"/>
</dbReference>
<dbReference type="InterPro" id="IPR001054">
    <property type="entry name" value="A/G_cyclase"/>
</dbReference>
<dbReference type="InterPro" id="IPR027417">
    <property type="entry name" value="P-loop_NTPase"/>
</dbReference>
<gene>
    <name evidence="6" type="ORF">TKK_014412</name>
</gene>
<accession>A0ABD2WCK2</accession>
<comment type="caution">
    <text evidence="6">The sequence shown here is derived from an EMBL/GenBank/DDBJ whole genome shotgun (WGS) entry which is preliminary data.</text>
</comment>
<dbReference type="InterPro" id="IPR029787">
    <property type="entry name" value="Nucleotide_cyclase"/>
</dbReference>
<keyword evidence="1" id="KW-0547">Nucleotide-binding</keyword>
<feature type="compositionally biased region" description="Acidic residues" evidence="4">
    <location>
        <begin position="1139"/>
        <end position="1151"/>
    </location>
</feature>
<dbReference type="Gene3D" id="3.30.70.1230">
    <property type="entry name" value="Nucleotide cyclase"/>
    <property type="match status" value="2"/>
</dbReference>
<keyword evidence="3" id="KW-0456">Lyase</keyword>
<dbReference type="PROSITE" id="PS50125">
    <property type="entry name" value="GUANYLATE_CYCLASE_2"/>
    <property type="match status" value="1"/>
</dbReference>
<dbReference type="PANTHER" id="PTHR16305:SF28">
    <property type="entry name" value="GUANYLATE CYCLASE DOMAIN-CONTAINING PROTEIN"/>
    <property type="match status" value="1"/>
</dbReference>
<evidence type="ECO:0000256" key="2">
    <source>
        <dbReference type="ARBA" id="ARBA00022840"/>
    </source>
</evidence>
<dbReference type="FunFam" id="3.30.70.1230:FF:000017">
    <property type="entry name" value="Adenylate cyclase type 10"/>
    <property type="match status" value="1"/>
</dbReference>
<dbReference type="Proteomes" id="UP001627154">
    <property type="component" value="Unassembled WGS sequence"/>
</dbReference>
<evidence type="ECO:0000313" key="6">
    <source>
        <dbReference type="EMBL" id="KAL3390676.1"/>
    </source>
</evidence>
<name>A0ABD2WCK2_9HYME</name>
<dbReference type="SUPFAM" id="SSF55073">
    <property type="entry name" value="Nucleotide cyclase"/>
    <property type="match status" value="2"/>
</dbReference>
<proteinExistence type="predicted"/>
<feature type="domain" description="Guanylate cyclase" evidence="5">
    <location>
        <begin position="474"/>
        <end position="511"/>
    </location>
</feature>
<dbReference type="GO" id="GO:0016829">
    <property type="term" value="F:lyase activity"/>
    <property type="evidence" value="ECO:0007669"/>
    <property type="project" value="UniProtKB-KW"/>
</dbReference>
<sequence>MPRRDEEKSSKQPKHVHLKNDVDGRASRARSESLRLENQTKIFASMCPDEILDHYDDFKTRGYQTTLMLCDISGERDFCERQIERLQRKSLVGAGFTEMTDKYTKLVRGGPSRLTETLNAYMGSMVQEILFHGGDVLKFSGDALIVMWKLEDGQVMRDCASEAIRTACVIQKHFGTYETEIGIVLKGPFFNSDSLRALDFCLNQIVILSVKLAIASGKTYFTSIGSLDSSTYYIITGTPVWEAKNAESLCRGGDILVSPSTWQWINENEYIYEILPEGPHYLIISLSAMWDNTKEIETKEQVSSSSSSSQGSVFSDDRSELDKFHRELYFSNQITNDSVDYSLRPKVVKMVKMKRANDLRSYILRPVKKSVYEDEPLEYLTEIRQVVIVFVNVVTVATNRKTLIKLVDATYQFVCSVVTEMQGCVNKTSLFDKDLIFLCIFGLRGDKHELECQIGLRCASLLRRGLLQFALLKSVSIAVTTGMGYCGVVGHVLRREYTVIGMAVNKAARLMCAYVDKVVCDRDCFLLSHLEAKHFVLQEPKYLKGITNVGSIYEFNDSSQTFQLNHYPILGRDKELRIFRENLEHMLKKSNSDNIDKDRNILLLRGTPRIGKTRLLEEMNHMVPDNIITNFISMEPYDFKMFYVLIRLLFFAPLKIKEDTKMQVRKRKIASKFLKEDHSRLHFLNQIFDVDFSPSNDYLDQVKSKSESEVEKERKNEIKRLMRLLTLKCFHKPSVVFIDDAELSDEESISLLQMISNQRNLFIVMAYGNKLTKQYFMHHKLPRMAKILELSGLDKWYHASLACQLLNVVAISVMLERVIQERSEGNPGWIESYLITLLQSSAIQIEIMTNRQIHQFGLVKPTENMLQRTQDAGKWASHSYCEAPHGWEMYQTSFRDSIYEDKDQDLELDDPEERPVCTITSFFKAEFEFIESSMDILLIKLYDSLTPLDQVLLKCAAVLGEVVDRKMLEELMVGISNRDLGLSLLKLFELRIIGCAYGEFHQTPTKSILFHHHRDSEDSLDTTNCCCKGIVILDELADLPKHASCGLMRFKLDLFRKTTYRLLTETQKVEFHSKALTYLRHNTRRCEPCGGGQFKRLLGETALDRLKRRKKAPIHLNITADLKVSVNFDEYNDPIQETVESEESSSGDESIESNTSSRSYFSKPLAKSQMCNFINADFQRCTCHLILLTAYTHVLEHCRGIGISELLLVSILEFVEICMWTRNVPKATKLLNEADELMKSVHPPVSDELLILPYLKGKISNLRGKCFFESGMIYESMECFHTTLEVMGYKFPTSPFVVRIKSMCMLEQLKLMLTSSRSHKIGILRDDAANYNDQFAYCLAHMFKFFKLNGMGERAKLASTWALIAALESSQDFFILCTSYANMMSTAYEYHYESIGMLLEINAINLCWQRQDNLERQELTAIVELYRNISFLRLLRGDVVGAANIGFTVGKLAHAVKSSRLKLLILPGLIQMSLAYEKYSQAASLINDLNAIPTDDLSKQIWYYALCMDFLLDSGMSLVRSQEFNDFYLRESRQILHLEKSEAANRFFTSTWLWYIRIGDWDSAALWISRRENKSFGEECKILNTLTSLKQLEGLIISYVHYLNENIEEDSHFILNMIKKQFKLFNKRRNIAKIMLPRFYLMKAYYGMVRRNPKSAVQQLAKSKKLAVHYKAELIFNWACHSEKAWTNLLSKRQRDYWIDESTKQEKIDWQDVDKIDRKFIHFTLPLPKILDKTDN</sequence>
<evidence type="ECO:0000259" key="5">
    <source>
        <dbReference type="PROSITE" id="PS50125"/>
    </source>
</evidence>
<organism evidence="6 7">
    <name type="scientific">Trichogramma kaykai</name>
    <dbReference type="NCBI Taxonomy" id="54128"/>
    <lineage>
        <taxon>Eukaryota</taxon>
        <taxon>Metazoa</taxon>
        <taxon>Ecdysozoa</taxon>
        <taxon>Arthropoda</taxon>
        <taxon>Hexapoda</taxon>
        <taxon>Insecta</taxon>
        <taxon>Pterygota</taxon>
        <taxon>Neoptera</taxon>
        <taxon>Endopterygota</taxon>
        <taxon>Hymenoptera</taxon>
        <taxon>Apocrita</taxon>
        <taxon>Proctotrupomorpha</taxon>
        <taxon>Chalcidoidea</taxon>
        <taxon>Trichogrammatidae</taxon>
        <taxon>Trichogramma</taxon>
    </lineage>
</organism>
<evidence type="ECO:0000256" key="1">
    <source>
        <dbReference type="ARBA" id="ARBA00022741"/>
    </source>
</evidence>
<evidence type="ECO:0000256" key="4">
    <source>
        <dbReference type="SAM" id="MobiDB-lite"/>
    </source>
</evidence>
<reference evidence="6 7" key="1">
    <citation type="journal article" date="2024" name="bioRxiv">
        <title>A reference genome for Trichogramma kaykai: A tiny desert-dwelling parasitoid wasp with competing sex-ratio distorters.</title>
        <authorList>
            <person name="Culotta J."/>
            <person name="Lindsey A.R."/>
        </authorList>
    </citation>
    <scope>NUCLEOTIDE SEQUENCE [LARGE SCALE GENOMIC DNA]</scope>
    <source>
        <strain evidence="6 7">KSX58</strain>
    </source>
</reference>
<dbReference type="EMBL" id="JBJJXI010000116">
    <property type="protein sequence ID" value="KAL3390676.1"/>
    <property type="molecule type" value="Genomic_DNA"/>
</dbReference>
<evidence type="ECO:0000313" key="7">
    <source>
        <dbReference type="Proteomes" id="UP001627154"/>
    </source>
</evidence>
<feature type="compositionally biased region" description="Basic and acidic residues" evidence="4">
    <location>
        <begin position="1"/>
        <end position="10"/>
    </location>
</feature>
<keyword evidence="2" id="KW-0067">ATP-binding</keyword>
<dbReference type="SUPFAM" id="SSF52540">
    <property type="entry name" value="P-loop containing nucleoside triphosphate hydrolases"/>
    <property type="match status" value="1"/>
</dbReference>
<evidence type="ECO:0000256" key="3">
    <source>
        <dbReference type="ARBA" id="ARBA00023239"/>
    </source>
</evidence>